<dbReference type="EMBL" id="CP059075">
    <property type="protein sequence ID" value="QRE04165.1"/>
    <property type="molecule type" value="Genomic_DNA"/>
</dbReference>
<accession>A0A075S4H3</accession>
<organism evidence="1 2">
    <name type="scientific">Flavobacterium psychrophilum</name>
    <dbReference type="NCBI Taxonomy" id="96345"/>
    <lineage>
        <taxon>Bacteria</taxon>
        <taxon>Pseudomonadati</taxon>
        <taxon>Bacteroidota</taxon>
        <taxon>Flavobacteriia</taxon>
        <taxon>Flavobacteriales</taxon>
        <taxon>Flavobacteriaceae</taxon>
        <taxon>Flavobacterium</taxon>
    </lineage>
</organism>
<gene>
    <name evidence="1" type="ORF">H0H26_00730</name>
</gene>
<dbReference type="KEGG" id="fpk:IA06_11985"/>
<evidence type="ECO:0000313" key="1">
    <source>
        <dbReference type="EMBL" id="QRE04165.1"/>
    </source>
</evidence>
<dbReference type="KEGG" id="fpw:IA04_11910"/>
<dbReference type="RefSeq" id="WP_011964512.1">
    <property type="nucleotide sequence ID" value="NZ_CBCRUL010000008.1"/>
</dbReference>
<protein>
    <submittedName>
        <fullName evidence="1">Uncharacterized protein</fullName>
    </submittedName>
</protein>
<evidence type="ECO:0000313" key="2">
    <source>
        <dbReference type="Proteomes" id="UP000596329"/>
    </source>
</evidence>
<proteinExistence type="predicted"/>
<name>A0A075S4H3_FLAPS</name>
<dbReference type="AlphaFoldDB" id="A0A075S4H3"/>
<dbReference type="KEGG" id="fpv:IA03_12025"/>
<dbReference type="GeneID" id="66553532"/>
<dbReference type="KEGG" id="fpc:FPSM_02554"/>
<dbReference type="Proteomes" id="UP000596329">
    <property type="component" value="Chromosome"/>
</dbReference>
<dbReference type="PROSITE" id="PS51257">
    <property type="entry name" value="PROKAR_LIPOPROTEIN"/>
    <property type="match status" value="1"/>
</dbReference>
<dbReference type="KEGG" id="fpq:IB65_12250"/>
<sequence length="135" mass="15284">MKKYILIVTSVFLLLSCKKDNQKITTTEEKTPKEQVGGKSELLEGELSIGFEVSSFRPCNEKLDYWIDDSTSRMDSLYTSIVGEDNLGKYEAVYCKLKVYKLPKATDGFPSDYDGLMNVDEIIEMSAITPKNKCK</sequence>
<reference evidence="1 2" key="1">
    <citation type="submission" date="2020-07" db="EMBL/GenBank/DDBJ databases">
        <title>Genomic characterization of Flavobacterium psychrophilum strains.</title>
        <authorList>
            <person name="Castillo D."/>
            <person name="Jorgensen J."/>
            <person name="Middelboe M."/>
        </authorList>
    </citation>
    <scope>NUCLEOTIDE SEQUENCE [LARGE SCALE GENOMIC DNA]</scope>
    <source>
        <strain evidence="1 2">FPS-R7</strain>
    </source>
</reference>